<proteinExistence type="predicted"/>
<feature type="repeat" description="PPR" evidence="2">
    <location>
        <begin position="581"/>
        <end position="611"/>
    </location>
</feature>
<evidence type="ECO:0000259" key="3">
    <source>
        <dbReference type="Pfam" id="PF14432"/>
    </source>
</evidence>
<sequence>MMLWLKTSSCLIFRVLKNSSHGIGKSQPAASMHIQNARTRNEAISNLKRCYDERDLVSTKQVHDWMMKSGMEQDTLVVNNLLRVYIKCGSLQDARQAFDKLVKKSVITWTTMLGGLAQQNRPEDAMQVFNRMCEEGVQPDAVTYMNILKACTSPALTFKWGKQIHAHIRSSGLEADDRVGNALLKMYVKSGHLEDAQQVLIEMGIHRDAISWNMIIGGYAEQGRGAEAYGLFSQMQQEGFMPDEVTYVSILNPRAQAGALKWVKEVHIHALKAGLASGLRVGNSLIHMYAKVGSIEDARRVFDKMMYRDVITWNVMIGGLADCCLGNEAFSLFLRMQNEGFKANSVTYVNILNPRASAEGLPWVKEVHNHALNAGLDSGLRVGSALVHMYAKSGSLEDARKVFDRMVTRDVITWNVMIGGLAEQGHGHEAFSLFLKMKQGGFTPDAITFASLLNPNSSEGALGWVKEAHRHALKAGLGSNVRVGTAFFHMYAKISKYDEARKLFDRMVDRDVMTWNVIIGLVAEQGLGYEALSLLLQMQRGGVLPTATTFVNILNPRVRVGGVEWVTEVHRHASEAGFESDIRVGTSLIHMYAKSGSIEEAQRLFNQMTDRDLFTWNVMIGGLADHGLGREALQMFEQMMAHDVRPDGITHVAVLSACSHAGLVEEGRHHFKASIQEYDFTPSVMHFNCMVDLLGRAGHLEEARLFIDNMPIEPNAVTWKTLLSACRIHSDVELAELAAEEVLKREPEDLSGYLTLSNIYRAAGKWEEMPRLRSMVQGRGIRKEPGHSWIEVNDKIHSFVVGDISHAETEEIYAELKILTEKLKGEGYIPDTQLVLRGIGEEEKEVALCSHSERLAIAYGLMHIPPGKPIRIFKNLRVCKDCHTATKLISKVTGREIVARDASRFHHFKDGTCSCGDYW</sequence>
<comment type="caution">
    <text evidence="4">The sequence shown here is derived from an EMBL/GenBank/DDBJ whole genome shotgun (WGS) entry which is preliminary data.</text>
</comment>
<dbReference type="FunFam" id="1.25.40.10:FF:000366">
    <property type="entry name" value="Pentatricopeptide (PPR) repeat-containing protein"/>
    <property type="match status" value="1"/>
</dbReference>
<dbReference type="GO" id="GO:0008270">
    <property type="term" value="F:zinc ion binding"/>
    <property type="evidence" value="ECO:0007669"/>
    <property type="project" value="InterPro"/>
</dbReference>
<feature type="repeat" description="PPR" evidence="2">
    <location>
        <begin position="208"/>
        <end position="242"/>
    </location>
</feature>
<dbReference type="PROSITE" id="PS51375">
    <property type="entry name" value="PPR"/>
    <property type="match status" value="7"/>
</dbReference>
<dbReference type="Pfam" id="PF13041">
    <property type="entry name" value="PPR_2"/>
    <property type="match status" value="5"/>
</dbReference>
<evidence type="ECO:0000256" key="1">
    <source>
        <dbReference type="ARBA" id="ARBA00022737"/>
    </source>
</evidence>
<feature type="repeat" description="PPR" evidence="2">
    <location>
        <begin position="309"/>
        <end position="343"/>
    </location>
</feature>
<dbReference type="FunFam" id="1.25.40.10:FF:000031">
    <property type="entry name" value="Pentatricopeptide repeat-containing protein mitochondrial"/>
    <property type="match status" value="3"/>
</dbReference>
<dbReference type="InterPro" id="IPR046848">
    <property type="entry name" value="E_motif"/>
</dbReference>
<feature type="repeat" description="PPR" evidence="2">
    <location>
        <begin position="511"/>
        <end position="545"/>
    </location>
</feature>
<dbReference type="InterPro" id="IPR011990">
    <property type="entry name" value="TPR-like_helical_dom_sf"/>
</dbReference>
<dbReference type="SUPFAM" id="SSF48452">
    <property type="entry name" value="TPR-like"/>
    <property type="match status" value="1"/>
</dbReference>
<dbReference type="Gene3D" id="1.25.40.10">
    <property type="entry name" value="Tetratricopeptide repeat domain"/>
    <property type="match status" value="7"/>
</dbReference>
<evidence type="ECO:0000313" key="5">
    <source>
        <dbReference type="Proteomes" id="UP000822688"/>
    </source>
</evidence>
<protein>
    <recommendedName>
        <fullName evidence="3">DYW domain-containing protein</fullName>
    </recommendedName>
</protein>
<dbReference type="InterPro" id="IPR046960">
    <property type="entry name" value="PPR_At4g14850-like_plant"/>
</dbReference>
<name>A0A8T0H515_CERPU</name>
<reference evidence="4" key="1">
    <citation type="submission" date="2020-06" db="EMBL/GenBank/DDBJ databases">
        <title>WGS assembly of Ceratodon purpureus strain R40.</title>
        <authorList>
            <person name="Carey S.B."/>
            <person name="Jenkins J."/>
            <person name="Shu S."/>
            <person name="Lovell J.T."/>
            <person name="Sreedasyam A."/>
            <person name="Maumus F."/>
            <person name="Tiley G.P."/>
            <person name="Fernandez-Pozo N."/>
            <person name="Barry K."/>
            <person name="Chen C."/>
            <person name="Wang M."/>
            <person name="Lipzen A."/>
            <person name="Daum C."/>
            <person name="Saski C.A."/>
            <person name="Payton A.C."/>
            <person name="Mcbreen J.C."/>
            <person name="Conrad R.E."/>
            <person name="Kollar L.M."/>
            <person name="Olsson S."/>
            <person name="Huttunen S."/>
            <person name="Landis J.B."/>
            <person name="Wickett N.J."/>
            <person name="Johnson M.G."/>
            <person name="Rensing S.A."/>
            <person name="Grimwood J."/>
            <person name="Schmutz J."/>
            <person name="Mcdaniel S.F."/>
        </authorList>
    </citation>
    <scope>NUCLEOTIDE SEQUENCE</scope>
    <source>
        <strain evidence="4">R40</strain>
    </source>
</reference>
<dbReference type="Proteomes" id="UP000822688">
    <property type="component" value="Chromosome 7"/>
</dbReference>
<dbReference type="InterPro" id="IPR032867">
    <property type="entry name" value="DYW_dom"/>
</dbReference>
<feature type="repeat" description="PPR" evidence="2">
    <location>
        <begin position="612"/>
        <end position="646"/>
    </location>
</feature>
<dbReference type="AlphaFoldDB" id="A0A8T0H515"/>
<dbReference type="Pfam" id="PF01535">
    <property type="entry name" value="PPR"/>
    <property type="match status" value="4"/>
</dbReference>
<dbReference type="PANTHER" id="PTHR24015">
    <property type="entry name" value="OS07G0578800 PROTEIN-RELATED"/>
    <property type="match status" value="1"/>
</dbReference>
<evidence type="ECO:0000256" key="2">
    <source>
        <dbReference type="PROSITE-ProRule" id="PRU00708"/>
    </source>
</evidence>
<gene>
    <name evidence="4" type="ORF">KC19_7G056200</name>
</gene>
<organism evidence="4 5">
    <name type="scientific">Ceratodon purpureus</name>
    <name type="common">Fire moss</name>
    <name type="synonym">Dicranum purpureum</name>
    <dbReference type="NCBI Taxonomy" id="3225"/>
    <lineage>
        <taxon>Eukaryota</taxon>
        <taxon>Viridiplantae</taxon>
        <taxon>Streptophyta</taxon>
        <taxon>Embryophyta</taxon>
        <taxon>Bryophyta</taxon>
        <taxon>Bryophytina</taxon>
        <taxon>Bryopsida</taxon>
        <taxon>Dicranidae</taxon>
        <taxon>Pseudoditrichales</taxon>
        <taxon>Ditrichaceae</taxon>
        <taxon>Ceratodon</taxon>
    </lineage>
</organism>
<dbReference type="FunFam" id="1.25.40.10:FF:000396">
    <property type="entry name" value="Pentatricopeptide repeat-containing protein At2g36730"/>
    <property type="match status" value="1"/>
</dbReference>
<accession>A0A8T0H515</accession>
<evidence type="ECO:0000313" key="4">
    <source>
        <dbReference type="EMBL" id="KAG0566340.1"/>
    </source>
</evidence>
<dbReference type="PANTHER" id="PTHR24015:SF739">
    <property type="entry name" value="OS03G0644200 PROTEIN"/>
    <property type="match status" value="1"/>
</dbReference>
<dbReference type="InterPro" id="IPR002885">
    <property type="entry name" value="PPR_rpt"/>
</dbReference>
<keyword evidence="5" id="KW-1185">Reference proteome</keyword>
<dbReference type="FunFam" id="1.25.40.10:FF:000381">
    <property type="entry name" value="Pentatricopeptide repeat-containing protein"/>
    <property type="match status" value="1"/>
</dbReference>
<dbReference type="GO" id="GO:0003723">
    <property type="term" value="F:RNA binding"/>
    <property type="evidence" value="ECO:0007669"/>
    <property type="project" value="InterPro"/>
</dbReference>
<feature type="repeat" description="PPR" evidence="2">
    <location>
        <begin position="105"/>
        <end position="139"/>
    </location>
</feature>
<dbReference type="Pfam" id="PF20431">
    <property type="entry name" value="E_motif"/>
    <property type="match status" value="1"/>
</dbReference>
<feature type="repeat" description="PPR" evidence="2">
    <location>
        <begin position="410"/>
        <end position="444"/>
    </location>
</feature>
<dbReference type="NCBIfam" id="TIGR00756">
    <property type="entry name" value="PPR"/>
    <property type="match status" value="7"/>
</dbReference>
<dbReference type="GO" id="GO:0009451">
    <property type="term" value="P:RNA modification"/>
    <property type="evidence" value="ECO:0007669"/>
    <property type="project" value="InterPro"/>
</dbReference>
<feature type="domain" description="DYW" evidence="3">
    <location>
        <begin position="827"/>
        <end position="919"/>
    </location>
</feature>
<keyword evidence="1" id="KW-0677">Repeat</keyword>
<dbReference type="Pfam" id="PF14432">
    <property type="entry name" value="DYW_deaminase"/>
    <property type="match status" value="1"/>
</dbReference>
<dbReference type="EMBL" id="CM026428">
    <property type="protein sequence ID" value="KAG0566340.1"/>
    <property type="molecule type" value="Genomic_DNA"/>
</dbReference>